<dbReference type="InterPro" id="IPR001296">
    <property type="entry name" value="Glyco_trans_1"/>
</dbReference>
<feature type="domain" description="Glycosyltransferase subfamily 4-like N-terminal" evidence="4">
    <location>
        <begin position="19"/>
        <end position="204"/>
    </location>
</feature>
<dbReference type="AlphaFoldDB" id="A0A5R9BIG6"/>
<evidence type="ECO:0000256" key="2">
    <source>
        <dbReference type="ARBA" id="ARBA00022679"/>
    </source>
</evidence>
<proteinExistence type="predicted"/>
<dbReference type="OrthoDB" id="9790710at2"/>
<dbReference type="CDD" id="cd03801">
    <property type="entry name" value="GT4_PimA-like"/>
    <property type="match status" value="1"/>
</dbReference>
<dbReference type="Pfam" id="PF13439">
    <property type="entry name" value="Glyco_transf_4"/>
    <property type="match status" value="1"/>
</dbReference>
<keyword evidence="1" id="KW-0328">Glycosyltransferase</keyword>
<dbReference type="Gene3D" id="3.40.50.2000">
    <property type="entry name" value="Glycogen Phosphorylase B"/>
    <property type="match status" value="2"/>
</dbReference>
<dbReference type="InterPro" id="IPR028098">
    <property type="entry name" value="Glyco_trans_4-like_N"/>
</dbReference>
<evidence type="ECO:0000259" key="3">
    <source>
        <dbReference type="Pfam" id="PF00534"/>
    </source>
</evidence>
<evidence type="ECO:0000313" key="6">
    <source>
        <dbReference type="Proteomes" id="UP000310458"/>
    </source>
</evidence>
<dbReference type="SUPFAM" id="SSF53756">
    <property type="entry name" value="UDP-Glycosyltransferase/glycogen phosphorylase"/>
    <property type="match status" value="1"/>
</dbReference>
<accession>A0A5R9BIG6</accession>
<gene>
    <name evidence="5" type="ORF">FEF26_01650</name>
</gene>
<name>A0A5R9BIG6_9MICC</name>
<keyword evidence="2 5" id="KW-0808">Transferase</keyword>
<evidence type="ECO:0000256" key="1">
    <source>
        <dbReference type="ARBA" id="ARBA00022676"/>
    </source>
</evidence>
<comment type="caution">
    <text evidence="5">The sequence shown here is derived from an EMBL/GenBank/DDBJ whole genome shotgun (WGS) entry which is preliminary data.</text>
</comment>
<feature type="domain" description="Glycosyl transferase family 1" evidence="3">
    <location>
        <begin position="218"/>
        <end position="381"/>
    </location>
</feature>
<dbReference type="EMBL" id="VAVZ01000003">
    <property type="protein sequence ID" value="TLQ00295.1"/>
    <property type="molecule type" value="Genomic_DNA"/>
</dbReference>
<dbReference type="Pfam" id="PF00534">
    <property type="entry name" value="Glycos_transf_1"/>
    <property type="match status" value="1"/>
</dbReference>
<keyword evidence="6" id="KW-1185">Reference proteome</keyword>
<dbReference type="GO" id="GO:0016757">
    <property type="term" value="F:glycosyltransferase activity"/>
    <property type="evidence" value="ECO:0007669"/>
    <property type="project" value="UniProtKB-KW"/>
</dbReference>
<organism evidence="5 6">
    <name type="scientific">Nesterenkonia salmonea</name>
    <dbReference type="NCBI Taxonomy" id="1804987"/>
    <lineage>
        <taxon>Bacteria</taxon>
        <taxon>Bacillati</taxon>
        <taxon>Actinomycetota</taxon>
        <taxon>Actinomycetes</taxon>
        <taxon>Micrococcales</taxon>
        <taxon>Micrococcaceae</taxon>
        <taxon>Nesterenkonia</taxon>
    </lineage>
</organism>
<protein>
    <submittedName>
        <fullName evidence="5">Glycosyltransferase family 4 protein</fullName>
    </submittedName>
</protein>
<dbReference type="PANTHER" id="PTHR12526:SF636">
    <property type="entry name" value="BLL3647 PROTEIN"/>
    <property type="match status" value="1"/>
</dbReference>
<evidence type="ECO:0000313" key="5">
    <source>
        <dbReference type="EMBL" id="TLQ00295.1"/>
    </source>
</evidence>
<sequence length="419" mass="44798">MRIAYMLADPGIGVFGTKGASVHVQEMIRAFRALGHEVTVFATKRGRRNDDATTEHVPADLKDLPVFVVPVSGASSAADREESISRTAARMAELAAEGNFDLVYERYSLFSTAGAQLKSRYSSDTPESVPALVVEVNAHLLAEQAEHRTLHNAQAAMRSTLQTFAAADVISCVSEPLAEWVGGLLNDSTNGEIVVNPNGVDPERFSQSGRGVSEDEHHRFTVGFLGTLKPWHGTDTLLKACAAELAGADIPWQCEILGDGPQRGQLEDLADSLGIRDRVIFHGAVAPEDVPSALGKWDVGVAPYPAAIRHKDHYFSPLKVYEYMAAGLPVVASNIGEIPEVIKEGETGLLVPGSNPAALGAALGRLEREPETRARMGAAARTCACEHHSWLSRAKVLLEVLGRHGCATGSLTHSAVETC</sequence>
<dbReference type="Proteomes" id="UP000310458">
    <property type="component" value="Unassembled WGS sequence"/>
</dbReference>
<evidence type="ECO:0000259" key="4">
    <source>
        <dbReference type="Pfam" id="PF13439"/>
    </source>
</evidence>
<reference evidence="5 6" key="1">
    <citation type="submission" date="2019-05" db="EMBL/GenBank/DDBJ databases">
        <title>Nesterenkonia sp. GY074 isolated from the Southern Atlantic Ocean.</title>
        <authorList>
            <person name="Zhang G."/>
        </authorList>
    </citation>
    <scope>NUCLEOTIDE SEQUENCE [LARGE SCALE GENOMIC DNA]</scope>
    <source>
        <strain evidence="5 6">GY074</strain>
    </source>
</reference>
<dbReference type="PANTHER" id="PTHR12526">
    <property type="entry name" value="GLYCOSYLTRANSFERASE"/>
    <property type="match status" value="1"/>
</dbReference>
<dbReference type="RefSeq" id="WP_138251795.1">
    <property type="nucleotide sequence ID" value="NZ_VAVZ01000003.1"/>
</dbReference>